<evidence type="ECO:0000256" key="1">
    <source>
        <dbReference type="ARBA" id="ARBA00001971"/>
    </source>
</evidence>
<keyword evidence="5" id="KW-0560">Oxidoreductase</keyword>
<dbReference type="InterPro" id="IPR047146">
    <property type="entry name" value="Cyt_P450_E_CYP52_fungi"/>
</dbReference>
<accession>A0A409YDI6</accession>
<dbReference type="GO" id="GO:0005506">
    <property type="term" value="F:iron ion binding"/>
    <property type="evidence" value="ECO:0007669"/>
    <property type="project" value="InterPro"/>
</dbReference>
<comment type="cofactor">
    <cofactor evidence="1">
        <name>heme</name>
        <dbReference type="ChEBI" id="CHEBI:30413"/>
    </cofactor>
</comment>
<evidence type="ECO:0000256" key="5">
    <source>
        <dbReference type="ARBA" id="ARBA00023002"/>
    </source>
</evidence>
<dbReference type="EMBL" id="NHTK01001274">
    <property type="protein sequence ID" value="PPR01079.1"/>
    <property type="molecule type" value="Genomic_DNA"/>
</dbReference>
<evidence type="ECO:0000256" key="3">
    <source>
        <dbReference type="ARBA" id="ARBA00022617"/>
    </source>
</evidence>
<comment type="similarity">
    <text evidence="2">Belongs to the cytochrome P450 family.</text>
</comment>
<dbReference type="GO" id="GO:0016705">
    <property type="term" value="F:oxidoreductase activity, acting on paired donors, with incorporation or reduction of molecular oxygen"/>
    <property type="evidence" value="ECO:0007669"/>
    <property type="project" value="InterPro"/>
</dbReference>
<dbReference type="InterPro" id="IPR036396">
    <property type="entry name" value="Cyt_P450_sf"/>
</dbReference>
<reference evidence="8 9" key="1">
    <citation type="journal article" date="2018" name="Evol. Lett.">
        <title>Horizontal gene cluster transfer increased hallucinogenic mushroom diversity.</title>
        <authorList>
            <person name="Reynolds H.T."/>
            <person name="Vijayakumar V."/>
            <person name="Gluck-Thaler E."/>
            <person name="Korotkin H.B."/>
            <person name="Matheny P.B."/>
            <person name="Slot J.C."/>
        </authorList>
    </citation>
    <scope>NUCLEOTIDE SEQUENCE [LARGE SCALE GENOMIC DNA]</scope>
    <source>
        <strain evidence="8 9">2629</strain>
    </source>
</reference>
<keyword evidence="3" id="KW-0349">Heme</keyword>
<evidence type="ECO:0000256" key="6">
    <source>
        <dbReference type="ARBA" id="ARBA00023004"/>
    </source>
</evidence>
<evidence type="ECO:0000256" key="4">
    <source>
        <dbReference type="ARBA" id="ARBA00022723"/>
    </source>
</evidence>
<keyword evidence="9" id="KW-1185">Reference proteome</keyword>
<protein>
    <submittedName>
        <fullName evidence="8">Uncharacterized protein</fullName>
    </submittedName>
</protein>
<dbReference type="PANTHER" id="PTHR24287:SF1">
    <property type="entry name" value="P450, PUTATIVE (EUROFUNG)-RELATED"/>
    <property type="match status" value="1"/>
</dbReference>
<evidence type="ECO:0000313" key="9">
    <source>
        <dbReference type="Proteomes" id="UP000284842"/>
    </source>
</evidence>
<dbReference type="InParanoid" id="A0A409YDI6"/>
<dbReference type="SUPFAM" id="SSF48264">
    <property type="entry name" value="Cytochrome P450"/>
    <property type="match status" value="1"/>
</dbReference>
<keyword evidence="7" id="KW-0503">Monooxygenase</keyword>
<keyword evidence="6" id="KW-0408">Iron</keyword>
<evidence type="ECO:0000256" key="2">
    <source>
        <dbReference type="ARBA" id="ARBA00010617"/>
    </source>
</evidence>
<dbReference type="GO" id="GO:0020037">
    <property type="term" value="F:heme binding"/>
    <property type="evidence" value="ECO:0007669"/>
    <property type="project" value="InterPro"/>
</dbReference>
<dbReference type="Proteomes" id="UP000284842">
    <property type="component" value="Unassembled WGS sequence"/>
</dbReference>
<name>A0A409YDI6_9AGAR</name>
<evidence type="ECO:0000313" key="8">
    <source>
        <dbReference type="EMBL" id="PPR01079.1"/>
    </source>
</evidence>
<dbReference type="OrthoDB" id="406864at2759"/>
<sequence>MDEFIEPVINDALRRREERLKKGSDDNEEEEMPLLAHRVNQTQDPTILKDELVNLLVTGRDKVRGDVPSDILRIHPHSAPKSKLVCEMKSSSKSGRSHGAANSVIQVSNPIPQALPNALRVTIHTGHTEKVGFTNSGFSGINVAAVTRYKATRSHINGQATLSLRSSSGQILGFTTLVPHRDIKGRPKGMRVDIADYRGRLVWTVSSRPLTKSTRDCPNHARHGCFPCIHWSPQTVQTLFVVVVNEDICAATSYVYRWRKFVHSLKATFPQIRWFYQNAFFYDDYAVRVPLHLSSISSDCSQDGSEYFEGEYVAVSTNPNNLFGVIRNGRLEFPSMHSKCPPIRLAALQFDPDRFVDYRLHGYLTPNPYIFCPFNADPRICLDQQFG</sequence>
<keyword evidence="4" id="KW-0479">Metal-binding</keyword>
<dbReference type="AlphaFoldDB" id="A0A409YDI6"/>
<organism evidence="8 9">
    <name type="scientific">Panaeolus cyanescens</name>
    <dbReference type="NCBI Taxonomy" id="181874"/>
    <lineage>
        <taxon>Eukaryota</taxon>
        <taxon>Fungi</taxon>
        <taxon>Dikarya</taxon>
        <taxon>Basidiomycota</taxon>
        <taxon>Agaricomycotina</taxon>
        <taxon>Agaricomycetes</taxon>
        <taxon>Agaricomycetidae</taxon>
        <taxon>Agaricales</taxon>
        <taxon>Agaricineae</taxon>
        <taxon>Galeropsidaceae</taxon>
        <taxon>Panaeolus</taxon>
    </lineage>
</organism>
<comment type="caution">
    <text evidence="8">The sequence shown here is derived from an EMBL/GenBank/DDBJ whole genome shotgun (WGS) entry which is preliminary data.</text>
</comment>
<evidence type="ECO:0000256" key="7">
    <source>
        <dbReference type="ARBA" id="ARBA00023033"/>
    </source>
</evidence>
<dbReference type="GO" id="GO:0004497">
    <property type="term" value="F:monooxygenase activity"/>
    <property type="evidence" value="ECO:0007669"/>
    <property type="project" value="UniProtKB-KW"/>
</dbReference>
<proteinExistence type="inferred from homology"/>
<dbReference type="PANTHER" id="PTHR24287">
    <property type="entry name" value="P450, PUTATIVE (EUROFUNG)-RELATED"/>
    <property type="match status" value="1"/>
</dbReference>
<gene>
    <name evidence="8" type="ORF">CVT24_000400</name>
</gene>
<dbReference type="STRING" id="181874.A0A409YDI6"/>